<accession>A0A1I5ZF04</accession>
<gene>
    <name evidence="1" type="ORF">SAMN05421810_109127</name>
</gene>
<reference evidence="2" key="1">
    <citation type="submission" date="2016-10" db="EMBL/GenBank/DDBJ databases">
        <authorList>
            <person name="Varghese N."/>
            <person name="Submissions S."/>
        </authorList>
    </citation>
    <scope>NUCLEOTIDE SEQUENCE [LARGE SCALE GENOMIC DNA]</scope>
    <source>
        <strain evidence="2">CGMCC 4.5579</strain>
    </source>
</reference>
<dbReference type="AlphaFoldDB" id="A0A1I5ZF04"/>
<keyword evidence="2" id="KW-1185">Reference proteome</keyword>
<organism evidence="1 2">
    <name type="scientific">Amycolatopsis arida</name>
    <dbReference type="NCBI Taxonomy" id="587909"/>
    <lineage>
        <taxon>Bacteria</taxon>
        <taxon>Bacillati</taxon>
        <taxon>Actinomycetota</taxon>
        <taxon>Actinomycetes</taxon>
        <taxon>Pseudonocardiales</taxon>
        <taxon>Pseudonocardiaceae</taxon>
        <taxon>Amycolatopsis</taxon>
    </lineage>
</organism>
<dbReference type="EMBL" id="FOWW01000009">
    <property type="protein sequence ID" value="SFQ55012.1"/>
    <property type="molecule type" value="Genomic_DNA"/>
</dbReference>
<dbReference type="Proteomes" id="UP000198727">
    <property type="component" value="Unassembled WGS sequence"/>
</dbReference>
<sequence>MRELCPVEPGHRMSQGRLTYLRCVCGSWLVRLDGTVVAATRSPR</sequence>
<proteinExistence type="predicted"/>
<evidence type="ECO:0000313" key="2">
    <source>
        <dbReference type="Proteomes" id="UP000198727"/>
    </source>
</evidence>
<protein>
    <submittedName>
        <fullName evidence="1">Uncharacterized protein</fullName>
    </submittedName>
</protein>
<name>A0A1I5ZF04_9PSEU</name>
<evidence type="ECO:0000313" key="1">
    <source>
        <dbReference type="EMBL" id="SFQ55012.1"/>
    </source>
</evidence>
<dbReference type="STRING" id="587909.SAMN05421810_109127"/>